<organism evidence="9 10">
    <name type="scientific">Candidatus Roizmanbacteria bacterium RIFCSPLOWO2_01_FULL_37_16</name>
    <dbReference type="NCBI Taxonomy" id="1802058"/>
    <lineage>
        <taxon>Bacteria</taxon>
        <taxon>Candidatus Roizmaniibacteriota</taxon>
    </lineage>
</organism>
<dbReference type="InterPro" id="IPR033942">
    <property type="entry name" value="IMPase"/>
</dbReference>
<keyword evidence="6 7" id="KW-0460">Magnesium</keyword>
<dbReference type="PANTHER" id="PTHR20854">
    <property type="entry name" value="INOSITOL MONOPHOSPHATASE"/>
    <property type="match status" value="1"/>
</dbReference>
<dbReference type="GO" id="GO:0046872">
    <property type="term" value="F:metal ion binding"/>
    <property type="evidence" value="ECO:0007669"/>
    <property type="project" value="UniProtKB-KW"/>
</dbReference>
<feature type="binding site" evidence="7">
    <location>
        <position position="93"/>
    </location>
    <ligand>
        <name>Mg(2+)</name>
        <dbReference type="ChEBI" id="CHEBI:18420"/>
        <label>2</label>
    </ligand>
</feature>
<dbReference type="Pfam" id="PF00459">
    <property type="entry name" value="Inositol_P"/>
    <property type="match status" value="1"/>
</dbReference>
<keyword evidence="4 7" id="KW-0479">Metal-binding</keyword>
<dbReference type="EC" id="3.1.3.25" evidence="8"/>
<accession>A0A1F7IJ51</accession>
<feature type="binding site" evidence="7">
    <location>
        <position position="216"/>
    </location>
    <ligand>
        <name>Mg(2+)</name>
        <dbReference type="ChEBI" id="CHEBI:18420"/>
        <label>1</label>
        <note>catalytic</note>
    </ligand>
</feature>
<dbReference type="Gene3D" id="3.30.540.10">
    <property type="entry name" value="Fructose-1,6-Bisphosphatase, subunit A, domain 1"/>
    <property type="match status" value="1"/>
</dbReference>
<dbReference type="InterPro" id="IPR000760">
    <property type="entry name" value="Inositol_monophosphatase-like"/>
</dbReference>
<dbReference type="PROSITE" id="PS00630">
    <property type="entry name" value="IMP_2"/>
    <property type="match status" value="1"/>
</dbReference>
<sequence length="262" mass="29031">MKRQRHIISRIELAKQAVLASGKEILTMNPEEGVHSKEGNTNFVTAGDKASEKVIIGNIKKYYPNDQILSEETESDLTELLKVGHLWVIDPIDGTFNYLNHLNYSAISVGYVETGVLKTAAVYDPFRKDLFTAEKNKGAFVNGNKIRVSTKSDFSSATVAADSYFKPEITRNNLRTLLKLDPVPWILMKGSVVMAVCEVACGRIDLYFQTGVKPWDNAAAMLILSEAGGIVRNLKGEKTNFLSNTIVAGNKILVSKFIRMIK</sequence>
<evidence type="ECO:0000256" key="1">
    <source>
        <dbReference type="ARBA" id="ARBA00001033"/>
    </source>
</evidence>
<dbReference type="SUPFAM" id="SSF56655">
    <property type="entry name" value="Carbohydrate phosphatase"/>
    <property type="match status" value="1"/>
</dbReference>
<name>A0A1F7IJ51_9BACT</name>
<dbReference type="PANTHER" id="PTHR20854:SF4">
    <property type="entry name" value="INOSITOL-1-MONOPHOSPHATASE-RELATED"/>
    <property type="match status" value="1"/>
</dbReference>
<dbReference type="PRINTS" id="PR00377">
    <property type="entry name" value="IMPHPHTASES"/>
</dbReference>
<evidence type="ECO:0000313" key="9">
    <source>
        <dbReference type="EMBL" id="OGK43395.1"/>
    </source>
</evidence>
<proteinExistence type="inferred from homology"/>
<feature type="binding site" evidence="7">
    <location>
        <position position="71"/>
    </location>
    <ligand>
        <name>Mg(2+)</name>
        <dbReference type="ChEBI" id="CHEBI:18420"/>
        <label>1</label>
        <note>catalytic</note>
    </ligand>
</feature>
<evidence type="ECO:0000256" key="4">
    <source>
        <dbReference type="ARBA" id="ARBA00022723"/>
    </source>
</evidence>
<feature type="binding site" evidence="7">
    <location>
        <position position="90"/>
    </location>
    <ligand>
        <name>Mg(2+)</name>
        <dbReference type="ChEBI" id="CHEBI:18420"/>
        <label>2</label>
    </ligand>
</feature>
<dbReference type="CDD" id="cd01639">
    <property type="entry name" value="IMPase"/>
    <property type="match status" value="1"/>
</dbReference>
<dbReference type="AlphaFoldDB" id="A0A1F7IJ51"/>
<dbReference type="GO" id="GO:0008934">
    <property type="term" value="F:inositol monophosphate 1-phosphatase activity"/>
    <property type="evidence" value="ECO:0007669"/>
    <property type="project" value="InterPro"/>
</dbReference>
<dbReference type="InterPro" id="IPR020550">
    <property type="entry name" value="Inositol_monophosphatase_CS"/>
</dbReference>
<protein>
    <recommendedName>
        <fullName evidence="8">Inositol-1-monophosphatase</fullName>
        <ecNumber evidence="8">3.1.3.25</ecNumber>
    </recommendedName>
</protein>
<dbReference type="GO" id="GO:0006020">
    <property type="term" value="P:inositol metabolic process"/>
    <property type="evidence" value="ECO:0007669"/>
    <property type="project" value="TreeGrafter"/>
</dbReference>
<dbReference type="PROSITE" id="PS00629">
    <property type="entry name" value="IMP_1"/>
    <property type="match status" value="1"/>
</dbReference>
<evidence type="ECO:0000256" key="5">
    <source>
        <dbReference type="ARBA" id="ARBA00022801"/>
    </source>
</evidence>
<comment type="cofactor">
    <cofactor evidence="2 7 8">
        <name>Mg(2+)</name>
        <dbReference type="ChEBI" id="CHEBI:18420"/>
    </cofactor>
</comment>
<dbReference type="Gene3D" id="3.40.190.80">
    <property type="match status" value="1"/>
</dbReference>
<dbReference type="GO" id="GO:0046854">
    <property type="term" value="P:phosphatidylinositol phosphate biosynthetic process"/>
    <property type="evidence" value="ECO:0007669"/>
    <property type="project" value="InterPro"/>
</dbReference>
<evidence type="ECO:0000256" key="2">
    <source>
        <dbReference type="ARBA" id="ARBA00001946"/>
    </source>
</evidence>
<keyword evidence="5 8" id="KW-0378">Hydrolase</keyword>
<dbReference type="EMBL" id="MGAI01000052">
    <property type="protein sequence ID" value="OGK43395.1"/>
    <property type="molecule type" value="Genomic_DNA"/>
</dbReference>
<gene>
    <name evidence="9" type="ORF">A3B40_00980</name>
</gene>
<evidence type="ECO:0000313" key="10">
    <source>
        <dbReference type="Proteomes" id="UP000178040"/>
    </source>
</evidence>
<dbReference type="GO" id="GO:0007165">
    <property type="term" value="P:signal transduction"/>
    <property type="evidence" value="ECO:0007669"/>
    <property type="project" value="TreeGrafter"/>
</dbReference>
<evidence type="ECO:0000256" key="6">
    <source>
        <dbReference type="ARBA" id="ARBA00022842"/>
    </source>
</evidence>
<comment type="similarity">
    <text evidence="3 8">Belongs to the inositol monophosphatase superfamily.</text>
</comment>
<dbReference type="Proteomes" id="UP000178040">
    <property type="component" value="Unassembled WGS sequence"/>
</dbReference>
<evidence type="ECO:0000256" key="8">
    <source>
        <dbReference type="RuleBase" id="RU364068"/>
    </source>
</evidence>
<dbReference type="InterPro" id="IPR020583">
    <property type="entry name" value="Inositol_monoP_metal-BS"/>
</dbReference>
<reference evidence="9 10" key="1">
    <citation type="journal article" date="2016" name="Nat. Commun.">
        <title>Thousands of microbial genomes shed light on interconnected biogeochemical processes in an aquifer system.</title>
        <authorList>
            <person name="Anantharaman K."/>
            <person name="Brown C.T."/>
            <person name="Hug L.A."/>
            <person name="Sharon I."/>
            <person name="Castelle C.J."/>
            <person name="Probst A.J."/>
            <person name="Thomas B.C."/>
            <person name="Singh A."/>
            <person name="Wilkins M.J."/>
            <person name="Karaoz U."/>
            <person name="Brodie E.L."/>
            <person name="Williams K.H."/>
            <person name="Hubbard S.S."/>
            <person name="Banfield J.F."/>
        </authorList>
    </citation>
    <scope>NUCLEOTIDE SEQUENCE [LARGE SCALE GENOMIC DNA]</scope>
</reference>
<evidence type="ECO:0000256" key="7">
    <source>
        <dbReference type="PIRSR" id="PIRSR600760-2"/>
    </source>
</evidence>
<feature type="binding site" evidence="7">
    <location>
        <position position="92"/>
    </location>
    <ligand>
        <name>Mg(2+)</name>
        <dbReference type="ChEBI" id="CHEBI:18420"/>
        <label>1</label>
        <note>catalytic</note>
    </ligand>
</feature>
<comment type="caution">
    <text evidence="9">The sequence shown here is derived from an EMBL/GenBank/DDBJ whole genome shotgun (WGS) entry which is preliminary data.</text>
</comment>
<evidence type="ECO:0000256" key="3">
    <source>
        <dbReference type="ARBA" id="ARBA00009759"/>
    </source>
</evidence>
<comment type="catalytic activity">
    <reaction evidence="1 8">
        <text>a myo-inositol phosphate + H2O = myo-inositol + phosphate</text>
        <dbReference type="Rhea" id="RHEA:24056"/>
        <dbReference type="ChEBI" id="CHEBI:15377"/>
        <dbReference type="ChEBI" id="CHEBI:17268"/>
        <dbReference type="ChEBI" id="CHEBI:43474"/>
        <dbReference type="ChEBI" id="CHEBI:84139"/>
        <dbReference type="EC" id="3.1.3.25"/>
    </reaction>
</comment>